<proteinExistence type="predicted"/>
<comment type="caution">
    <text evidence="2">The sequence shown here is derived from an EMBL/GenBank/DDBJ whole genome shotgun (WGS) entry which is preliminary data.</text>
</comment>
<dbReference type="EMBL" id="JXUW01000023">
    <property type="protein sequence ID" value="KJE76028.1"/>
    <property type="molecule type" value="Genomic_DNA"/>
</dbReference>
<dbReference type="PROSITE" id="PS50995">
    <property type="entry name" value="HTH_MARR_2"/>
    <property type="match status" value="1"/>
</dbReference>
<evidence type="ECO:0000313" key="3">
    <source>
        <dbReference type="Proteomes" id="UP000032336"/>
    </source>
</evidence>
<accession>A0A0D8FRX1</accession>
<dbReference type="GeneID" id="78373276"/>
<feature type="domain" description="HTH marR-type" evidence="1">
    <location>
        <begin position="6"/>
        <end position="138"/>
    </location>
</feature>
<dbReference type="eggNOG" id="COG1846">
    <property type="taxonomic scope" value="Bacteria"/>
</dbReference>
<dbReference type="InterPro" id="IPR036390">
    <property type="entry name" value="WH_DNA-bd_sf"/>
</dbReference>
<evidence type="ECO:0000259" key="1">
    <source>
        <dbReference type="PROSITE" id="PS50995"/>
    </source>
</evidence>
<organism evidence="2 3">
    <name type="scientific">Ferrimicrobium acidiphilum DSM 19497</name>
    <dbReference type="NCBI Taxonomy" id="1121877"/>
    <lineage>
        <taxon>Bacteria</taxon>
        <taxon>Bacillati</taxon>
        <taxon>Actinomycetota</taxon>
        <taxon>Acidimicrobiia</taxon>
        <taxon>Acidimicrobiales</taxon>
        <taxon>Acidimicrobiaceae</taxon>
        <taxon>Ferrimicrobium</taxon>
    </lineage>
</organism>
<dbReference type="InterPro" id="IPR000835">
    <property type="entry name" value="HTH_MarR-typ"/>
</dbReference>
<dbReference type="STRING" id="1121877.FEAC_22220"/>
<dbReference type="SUPFAM" id="SSF46785">
    <property type="entry name" value="Winged helix' DNA-binding domain"/>
    <property type="match status" value="1"/>
</dbReference>
<protein>
    <recommendedName>
        <fullName evidence="1">HTH marR-type domain-containing protein</fullName>
    </recommendedName>
</protein>
<dbReference type="GO" id="GO:0003700">
    <property type="term" value="F:DNA-binding transcription factor activity"/>
    <property type="evidence" value="ECO:0007669"/>
    <property type="project" value="InterPro"/>
</dbReference>
<dbReference type="RefSeq" id="WP_035390527.1">
    <property type="nucleotide sequence ID" value="NZ_JQKF01000026.1"/>
</dbReference>
<dbReference type="InterPro" id="IPR036388">
    <property type="entry name" value="WH-like_DNA-bd_sf"/>
</dbReference>
<dbReference type="Proteomes" id="UP000032336">
    <property type="component" value="Unassembled WGS sequence"/>
</dbReference>
<dbReference type="Gene3D" id="1.10.10.10">
    <property type="entry name" value="Winged helix-like DNA-binding domain superfamily/Winged helix DNA-binding domain"/>
    <property type="match status" value="1"/>
</dbReference>
<name>A0A0D8FRX1_9ACTN</name>
<keyword evidence="3" id="KW-1185">Reference proteome</keyword>
<dbReference type="SMART" id="SM00347">
    <property type="entry name" value="HTH_MARR"/>
    <property type="match status" value="1"/>
</dbReference>
<dbReference type="AlphaFoldDB" id="A0A0D8FRX1"/>
<sequence length="148" mass="16262">MEDALSGDLGFRLSRLVRRLRTDWGGGLLALDLNQPQAAILRALQGRSGLGLRELSRLIGTDPSNLRREIDRLTKRGMLLVVPAERSGLKATLALTKLGEQQTLEVLKLRNDMMAQTFDRLSDSDREALTALVTTLETIVGIPDEASP</sequence>
<evidence type="ECO:0000313" key="2">
    <source>
        <dbReference type="EMBL" id="KJE76028.1"/>
    </source>
</evidence>
<reference evidence="2 3" key="1">
    <citation type="submission" date="2015-01" db="EMBL/GenBank/DDBJ databases">
        <title>Draft genome of the acidophilic iron oxidizer Ferrimicrobium acidiphilum strain T23.</title>
        <authorList>
            <person name="Poehlein A."/>
            <person name="Eisen S."/>
            <person name="Schloemann M."/>
            <person name="Johnson B.D."/>
            <person name="Daniel R."/>
            <person name="Muehling M."/>
        </authorList>
    </citation>
    <scope>NUCLEOTIDE SEQUENCE [LARGE SCALE GENOMIC DNA]</scope>
    <source>
        <strain evidence="2 3">T23</strain>
    </source>
</reference>
<gene>
    <name evidence="2" type="ORF">FEAC_22220</name>
</gene>